<keyword evidence="1" id="KW-0812">Transmembrane</keyword>
<dbReference type="OrthoDB" id="307317at2"/>
<keyword evidence="3" id="KW-1185">Reference proteome</keyword>
<feature type="transmembrane region" description="Helical" evidence="1">
    <location>
        <begin position="109"/>
        <end position="127"/>
    </location>
</feature>
<protein>
    <submittedName>
        <fullName evidence="2">Putative membrane protein YczE</fullName>
    </submittedName>
</protein>
<gene>
    <name evidence="2" type="ORF">C8U37_11912</name>
</gene>
<dbReference type="Pfam" id="PF19700">
    <property type="entry name" value="DUF6198"/>
    <property type="match status" value="1"/>
</dbReference>
<feature type="transmembrane region" description="Helical" evidence="1">
    <location>
        <begin position="77"/>
        <end position="103"/>
    </location>
</feature>
<dbReference type="RefSeq" id="WP_108033418.1">
    <property type="nucleotide sequence ID" value="NZ_QAOM01000019.1"/>
</dbReference>
<evidence type="ECO:0000313" key="2">
    <source>
        <dbReference type="EMBL" id="PTQ81986.1"/>
    </source>
</evidence>
<dbReference type="InterPro" id="IPR038750">
    <property type="entry name" value="YczE/YyaS-like"/>
</dbReference>
<dbReference type="AlphaFoldDB" id="A0A2T5IDT4"/>
<sequence>MEKKVFASEVALAMGVMINALAVSLMIKSELGVSTISSVPVVLNKLFSEVTIGSWNFAFQVVLVVLMAVITRKFLGYVLSVVLALLFGNLMDFFEVLFSGIIATMPLRIVFFFAGFFLLAFGISLMMNCKLPALPFDLFVREMADHFGLSVKQMKTGFDVFCVVLSVVFSVLFLEGIAGVGIGTVFAMLFTGTVAQLFMEWLNKRFVFRRMLVLDRERA</sequence>
<feature type="transmembrane region" description="Helical" evidence="1">
    <location>
        <begin position="7"/>
        <end position="27"/>
    </location>
</feature>
<feature type="transmembrane region" description="Helical" evidence="1">
    <location>
        <begin position="156"/>
        <end position="174"/>
    </location>
</feature>
<keyword evidence="1" id="KW-0472">Membrane</keyword>
<dbReference type="Proteomes" id="UP000244161">
    <property type="component" value="Unassembled WGS sequence"/>
</dbReference>
<organism evidence="2 3">
    <name type="scientific">Trichococcus patagoniensis</name>
    <dbReference type="NCBI Taxonomy" id="382641"/>
    <lineage>
        <taxon>Bacteria</taxon>
        <taxon>Bacillati</taxon>
        <taxon>Bacillota</taxon>
        <taxon>Bacilli</taxon>
        <taxon>Lactobacillales</taxon>
        <taxon>Carnobacteriaceae</taxon>
        <taxon>Trichococcus</taxon>
    </lineage>
</organism>
<dbReference type="EMBL" id="QAOM01000019">
    <property type="protein sequence ID" value="PTQ81986.1"/>
    <property type="molecule type" value="Genomic_DNA"/>
</dbReference>
<keyword evidence="1" id="KW-1133">Transmembrane helix</keyword>
<proteinExistence type="predicted"/>
<comment type="caution">
    <text evidence="2">The sequence shown here is derived from an EMBL/GenBank/DDBJ whole genome shotgun (WGS) entry which is preliminary data.</text>
</comment>
<feature type="transmembrane region" description="Helical" evidence="1">
    <location>
        <begin position="180"/>
        <end position="202"/>
    </location>
</feature>
<accession>A0A2T5IDT4</accession>
<reference evidence="2 3" key="1">
    <citation type="submission" date="2018-04" db="EMBL/GenBank/DDBJ databases">
        <title>Genomic Encyclopedia of Archaeal and Bacterial Type Strains, Phase II (KMG-II): from individual species to whole genera.</title>
        <authorList>
            <person name="Goeker M."/>
        </authorList>
    </citation>
    <scope>NUCLEOTIDE SEQUENCE [LARGE SCALE GENOMIC DNA]</scope>
    <source>
        <strain evidence="2 3">DSM 18806</strain>
    </source>
</reference>
<dbReference type="PANTHER" id="PTHR40078">
    <property type="entry name" value="INTEGRAL MEMBRANE PROTEIN-RELATED"/>
    <property type="match status" value="1"/>
</dbReference>
<evidence type="ECO:0000313" key="3">
    <source>
        <dbReference type="Proteomes" id="UP000244161"/>
    </source>
</evidence>
<name>A0A2T5IDT4_9LACT</name>
<feature type="transmembrane region" description="Helical" evidence="1">
    <location>
        <begin position="47"/>
        <end position="70"/>
    </location>
</feature>
<evidence type="ECO:0000256" key="1">
    <source>
        <dbReference type="SAM" id="Phobius"/>
    </source>
</evidence>
<dbReference type="PANTHER" id="PTHR40078:SF1">
    <property type="entry name" value="INTEGRAL MEMBRANE PROTEIN"/>
    <property type="match status" value="1"/>
</dbReference>